<accession>A0A0F9GQ91</accession>
<dbReference type="AlphaFoldDB" id="A0A0F9GQ91"/>
<reference evidence="1" key="1">
    <citation type="journal article" date="2015" name="Nature">
        <title>Complex archaea that bridge the gap between prokaryotes and eukaryotes.</title>
        <authorList>
            <person name="Spang A."/>
            <person name="Saw J.H."/>
            <person name="Jorgensen S.L."/>
            <person name="Zaremba-Niedzwiedzka K."/>
            <person name="Martijn J."/>
            <person name="Lind A.E."/>
            <person name="van Eijk R."/>
            <person name="Schleper C."/>
            <person name="Guy L."/>
            <person name="Ettema T.J."/>
        </authorList>
    </citation>
    <scope>NUCLEOTIDE SEQUENCE</scope>
</reference>
<evidence type="ECO:0000313" key="1">
    <source>
        <dbReference type="EMBL" id="KKL65247.1"/>
    </source>
</evidence>
<organism evidence="1">
    <name type="scientific">marine sediment metagenome</name>
    <dbReference type="NCBI Taxonomy" id="412755"/>
    <lineage>
        <taxon>unclassified sequences</taxon>
        <taxon>metagenomes</taxon>
        <taxon>ecological metagenomes</taxon>
    </lineage>
</organism>
<sequence>MGRIVLASNRVVDLSKAAQAGGVAIAIADLLRTRPGLWLGWCCCKQKQNTLGPKAKVARMREFA</sequence>
<proteinExistence type="predicted"/>
<dbReference type="EMBL" id="LAZR01027595">
    <property type="protein sequence ID" value="KKL65247.1"/>
    <property type="molecule type" value="Genomic_DNA"/>
</dbReference>
<protein>
    <submittedName>
        <fullName evidence="1">Uncharacterized protein</fullName>
    </submittedName>
</protein>
<comment type="caution">
    <text evidence="1">The sequence shown here is derived from an EMBL/GenBank/DDBJ whole genome shotgun (WGS) entry which is preliminary data.</text>
</comment>
<gene>
    <name evidence="1" type="ORF">LCGC14_2156870</name>
</gene>
<name>A0A0F9GQ91_9ZZZZ</name>
<feature type="non-terminal residue" evidence="1">
    <location>
        <position position="64"/>
    </location>
</feature>